<evidence type="ECO:0000313" key="2">
    <source>
        <dbReference type="Proteomes" id="UP000070376"/>
    </source>
</evidence>
<reference evidence="2" key="1">
    <citation type="submission" date="2016-01" db="EMBL/GenBank/DDBJ databases">
        <authorList>
            <person name="Mitreva M."/>
            <person name="Pepin K.H."/>
            <person name="Mihindukulasuriya K.A."/>
            <person name="Fulton R."/>
            <person name="Fronick C."/>
            <person name="O'Laughlin M."/>
            <person name="Miner T."/>
            <person name="Herter B."/>
            <person name="Rosa B.A."/>
            <person name="Cordes M."/>
            <person name="Tomlinson C."/>
            <person name="Wollam A."/>
            <person name="Palsikar V.B."/>
            <person name="Mardis E.R."/>
            <person name="Wilson R.K."/>
        </authorList>
    </citation>
    <scope>NUCLEOTIDE SEQUENCE [LARGE SCALE GENOMIC DNA]</scope>
    <source>
        <strain evidence="2">GED7749B</strain>
    </source>
</reference>
<dbReference type="AlphaFoldDB" id="A0A133L0H9"/>
<name>A0A133L0H9_HEYCO</name>
<protein>
    <submittedName>
        <fullName evidence="1">Uncharacterized protein</fullName>
    </submittedName>
</protein>
<dbReference type="Proteomes" id="UP000070376">
    <property type="component" value="Unassembled WGS sequence"/>
</dbReference>
<organism evidence="1 2">
    <name type="scientific">Heyndrickxia coagulans</name>
    <name type="common">Weizmannia coagulans</name>
    <dbReference type="NCBI Taxonomy" id="1398"/>
    <lineage>
        <taxon>Bacteria</taxon>
        <taxon>Bacillati</taxon>
        <taxon>Bacillota</taxon>
        <taxon>Bacilli</taxon>
        <taxon>Bacillales</taxon>
        <taxon>Bacillaceae</taxon>
        <taxon>Heyndrickxia</taxon>
    </lineage>
</organism>
<dbReference type="EMBL" id="LRPN01000018">
    <property type="protein sequence ID" value="KWZ85247.1"/>
    <property type="molecule type" value="Genomic_DNA"/>
</dbReference>
<sequence>MMFEAEVMQLMKEMPVAAVTRKAEGHDARLWLFFIITWAKRWNHWTCPMLIALPLMKPQPSWT</sequence>
<comment type="caution">
    <text evidence="1">The sequence shown here is derived from an EMBL/GenBank/DDBJ whole genome shotgun (WGS) entry which is preliminary data.</text>
</comment>
<dbReference type="PATRIC" id="fig|1398.22.peg.537"/>
<accession>A0A133L0H9</accession>
<proteinExistence type="predicted"/>
<evidence type="ECO:0000313" key="1">
    <source>
        <dbReference type="EMBL" id="KWZ85247.1"/>
    </source>
</evidence>
<gene>
    <name evidence="1" type="ORF">HMPREF3213_00541</name>
</gene>